<name>A0A0E9STP0_ANGAN</name>
<reference evidence="2" key="2">
    <citation type="journal article" date="2015" name="Fish Shellfish Immunol.">
        <title>Early steps in the European eel (Anguilla anguilla)-Vibrio vulnificus interaction in the gills: Role of the RtxA13 toxin.</title>
        <authorList>
            <person name="Callol A."/>
            <person name="Pajuelo D."/>
            <person name="Ebbesson L."/>
            <person name="Teles M."/>
            <person name="MacKenzie S."/>
            <person name="Amaro C."/>
        </authorList>
    </citation>
    <scope>NUCLEOTIDE SEQUENCE</scope>
</reference>
<feature type="region of interest" description="Disordered" evidence="1">
    <location>
        <begin position="1"/>
        <end position="32"/>
    </location>
</feature>
<feature type="compositionally biased region" description="Polar residues" evidence="1">
    <location>
        <begin position="1"/>
        <end position="11"/>
    </location>
</feature>
<organism evidence="2">
    <name type="scientific">Anguilla anguilla</name>
    <name type="common">European freshwater eel</name>
    <name type="synonym">Muraena anguilla</name>
    <dbReference type="NCBI Taxonomy" id="7936"/>
    <lineage>
        <taxon>Eukaryota</taxon>
        <taxon>Metazoa</taxon>
        <taxon>Chordata</taxon>
        <taxon>Craniata</taxon>
        <taxon>Vertebrata</taxon>
        <taxon>Euteleostomi</taxon>
        <taxon>Actinopterygii</taxon>
        <taxon>Neopterygii</taxon>
        <taxon>Teleostei</taxon>
        <taxon>Anguilliformes</taxon>
        <taxon>Anguillidae</taxon>
        <taxon>Anguilla</taxon>
    </lineage>
</organism>
<protein>
    <submittedName>
        <fullName evidence="2">Uncharacterized protein</fullName>
    </submittedName>
</protein>
<accession>A0A0E9STP0</accession>
<sequence>MGTLETGQSPAEESPSRPHAFPKRSPADGKLAPRLQIALQKL</sequence>
<evidence type="ECO:0000256" key="1">
    <source>
        <dbReference type="SAM" id="MobiDB-lite"/>
    </source>
</evidence>
<proteinExistence type="predicted"/>
<dbReference type="AlphaFoldDB" id="A0A0E9STP0"/>
<reference evidence="2" key="1">
    <citation type="submission" date="2014-11" db="EMBL/GenBank/DDBJ databases">
        <authorList>
            <person name="Amaro Gonzalez C."/>
        </authorList>
    </citation>
    <scope>NUCLEOTIDE SEQUENCE</scope>
</reference>
<evidence type="ECO:0000313" key="2">
    <source>
        <dbReference type="EMBL" id="JAH44681.1"/>
    </source>
</evidence>
<dbReference type="EMBL" id="GBXM01063896">
    <property type="protein sequence ID" value="JAH44681.1"/>
    <property type="molecule type" value="Transcribed_RNA"/>
</dbReference>